<comment type="catalytic activity">
    <reaction evidence="1">
        <text>2-dehydro-3-deoxy-6-phospho-D-gluconate = D-glyceraldehyde 3-phosphate + pyruvate</text>
        <dbReference type="Rhea" id="RHEA:17089"/>
        <dbReference type="ChEBI" id="CHEBI:15361"/>
        <dbReference type="ChEBI" id="CHEBI:57569"/>
        <dbReference type="ChEBI" id="CHEBI:59776"/>
        <dbReference type="EC" id="4.1.2.14"/>
    </reaction>
</comment>
<dbReference type="SUPFAM" id="SSF51569">
    <property type="entry name" value="Aldolase"/>
    <property type="match status" value="1"/>
</dbReference>
<accession>A0A4U8YWE4</accession>
<keyword evidence="9" id="KW-0808">Transferase</keyword>
<gene>
    <name evidence="9" type="primary">eda</name>
    <name evidence="9" type="ORF">MTUNDRAET4_0694</name>
</gene>
<organism evidence="9 10">
    <name type="scientific">Methylocella tundrae</name>
    <dbReference type="NCBI Taxonomy" id="227605"/>
    <lineage>
        <taxon>Bacteria</taxon>
        <taxon>Pseudomonadati</taxon>
        <taxon>Pseudomonadota</taxon>
        <taxon>Alphaproteobacteria</taxon>
        <taxon>Hyphomicrobiales</taxon>
        <taxon>Beijerinckiaceae</taxon>
        <taxon>Methylocella</taxon>
    </lineage>
</organism>
<comment type="subunit">
    <text evidence="4">Homotrimer.</text>
</comment>
<name>A0A4U8YWE4_METTU</name>
<dbReference type="InterPro" id="IPR000887">
    <property type="entry name" value="Aldlse_KDPG_KHG"/>
</dbReference>
<sequence>MQYQHTDATLALMKQAPVIPVMQVADAADALAQAKSLIGGGLTVLEITLRTKAALKSIEMLTRAFPEAIIGAGTVTDADQMEAAIDAGAAFLVSPGMTRRLLKAARKSPIPWLPGVATASEAMTLHEHGFRCMKFFPAEAAGGVKYLSSLAGPLPDLVFCPTGGINPEKAKAYLELSNVACVGGSWMVAPALINAGDYAAVERLAKEACALRAPV</sequence>
<dbReference type="PROSITE" id="PS00160">
    <property type="entry name" value="ALDOLASE_KDPG_KHG_2"/>
    <property type="match status" value="1"/>
</dbReference>
<dbReference type="NCBIfam" id="TIGR01182">
    <property type="entry name" value="eda"/>
    <property type="match status" value="1"/>
</dbReference>
<evidence type="ECO:0000256" key="4">
    <source>
        <dbReference type="ARBA" id="ARBA00011233"/>
    </source>
</evidence>
<dbReference type="InterPro" id="IPR031337">
    <property type="entry name" value="KDPG/KHG_AS_1"/>
</dbReference>
<evidence type="ECO:0000313" key="9">
    <source>
        <dbReference type="EMBL" id="VFU07587.1"/>
    </source>
</evidence>
<dbReference type="InterPro" id="IPR031338">
    <property type="entry name" value="KDPG/KHG_AS_2"/>
</dbReference>
<dbReference type="Gene3D" id="3.20.20.70">
    <property type="entry name" value="Aldolase class I"/>
    <property type="match status" value="1"/>
</dbReference>
<dbReference type="InterPro" id="IPR013785">
    <property type="entry name" value="Aldolase_TIM"/>
</dbReference>
<dbReference type="RefSeq" id="WP_134486909.1">
    <property type="nucleotide sequence ID" value="NZ_CP139089.1"/>
</dbReference>
<dbReference type="AlphaFoldDB" id="A0A4U8YWE4"/>
<dbReference type="EC" id="4.1.2.14" evidence="5"/>
<reference evidence="9 10" key="1">
    <citation type="submission" date="2019-03" db="EMBL/GenBank/DDBJ databases">
        <authorList>
            <person name="Kox A.R. M."/>
        </authorList>
    </citation>
    <scope>NUCLEOTIDE SEQUENCE [LARGE SCALE GENOMIC DNA]</scope>
    <source>
        <strain evidence="9">MTUNDRAET4 annotated genome</strain>
    </source>
</reference>
<keyword evidence="8" id="KW-0119">Carbohydrate metabolism</keyword>
<evidence type="ECO:0000256" key="5">
    <source>
        <dbReference type="ARBA" id="ARBA00013063"/>
    </source>
</evidence>
<evidence type="ECO:0000256" key="7">
    <source>
        <dbReference type="ARBA" id="ARBA00023270"/>
    </source>
</evidence>
<dbReference type="Pfam" id="PF01081">
    <property type="entry name" value="Aldolase"/>
    <property type="match status" value="1"/>
</dbReference>
<dbReference type="PANTHER" id="PTHR30246:SF1">
    <property type="entry name" value="2-DEHYDRO-3-DEOXY-6-PHOSPHOGALACTONATE ALDOLASE-RELATED"/>
    <property type="match status" value="1"/>
</dbReference>
<dbReference type="CDD" id="cd00452">
    <property type="entry name" value="KDPG_aldolase"/>
    <property type="match status" value="1"/>
</dbReference>
<dbReference type="GO" id="GO:0008675">
    <property type="term" value="F:2-dehydro-3-deoxy-phosphogluconate aldolase activity"/>
    <property type="evidence" value="ECO:0007669"/>
    <property type="project" value="UniProtKB-EC"/>
</dbReference>
<dbReference type="EMBL" id="LR536450">
    <property type="protein sequence ID" value="VFU07587.1"/>
    <property type="molecule type" value="Genomic_DNA"/>
</dbReference>
<dbReference type="PROSITE" id="PS00159">
    <property type="entry name" value="ALDOLASE_KDPG_KHG_1"/>
    <property type="match status" value="1"/>
</dbReference>
<evidence type="ECO:0000313" key="10">
    <source>
        <dbReference type="Proteomes" id="UP000294360"/>
    </source>
</evidence>
<dbReference type="KEGG" id="mtun:MTUNDRAET4_0694"/>
<dbReference type="GO" id="GO:0016740">
    <property type="term" value="F:transferase activity"/>
    <property type="evidence" value="ECO:0007669"/>
    <property type="project" value="UniProtKB-KW"/>
</dbReference>
<keyword evidence="7" id="KW-0704">Schiff base</keyword>
<dbReference type="Proteomes" id="UP000294360">
    <property type="component" value="Chromosome"/>
</dbReference>
<evidence type="ECO:0000256" key="1">
    <source>
        <dbReference type="ARBA" id="ARBA00000654"/>
    </source>
</evidence>
<comment type="pathway">
    <text evidence="2">Carbohydrate acid metabolism; 2-dehydro-3-deoxy-D-gluconate degradation; D-glyceraldehyde 3-phosphate and pyruvate from 2-dehydro-3-deoxy-D-gluconate: step 2/2.</text>
</comment>
<evidence type="ECO:0000256" key="6">
    <source>
        <dbReference type="ARBA" id="ARBA00023239"/>
    </source>
</evidence>
<comment type="similarity">
    <text evidence="3">Belongs to the KHG/KDPG aldolase family.</text>
</comment>
<proteinExistence type="inferred from homology"/>
<evidence type="ECO:0000256" key="2">
    <source>
        <dbReference type="ARBA" id="ARBA00004736"/>
    </source>
</evidence>
<dbReference type="OrthoDB" id="9805177at2"/>
<keyword evidence="6 9" id="KW-0456">Lyase</keyword>
<evidence type="ECO:0000256" key="8">
    <source>
        <dbReference type="ARBA" id="ARBA00023277"/>
    </source>
</evidence>
<dbReference type="PANTHER" id="PTHR30246">
    <property type="entry name" value="2-KETO-3-DEOXY-6-PHOSPHOGLUCONATE ALDOLASE"/>
    <property type="match status" value="1"/>
</dbReference>
<evidence type="ECO:0000256" key="3">
    <source>
        <dbReference type="ARBA" id="ARBA00006906"/>
    </source>
</evidence>
<protein>
    <recommendedName>
        <fullName evidence="5">2-dehydro-3-deoxy-phosphogluconate aldolase</fullName>
        <ecNumber evidence="5">4.1.2.14</ecNumber>
    </recommendedName>
</protein>
<dbReference type="NCBIfam" id="NF004325">
    <property type="entry name" value="PRK05718.1"/>
    <property type="match status" value="1"/>
</dbReference>